<dbReference type="GeneID" id="8438630"/>
<dbReference type="GO" id="GO:0160107">
    <property type="term" value="F:tRNA (adenine(58)-N1)-methyltransferase activity"/>
    <property type="evidence" value="ECO:0007669"/>
    <property type="project" value="UniProtKB-EC"/>
</dbReference>
<dbReference type="InterPro" id="IPR014816">
    <property type="entry name" value="tRNA_MeTrfase_Gcd14"/>
</dbReference>
<dbReference type="PANTHER" id="PTHR12133:SF1">
    <property type="entry name" value="TRNA (ADENINE(58)-N(1))-METHYLTRANSFERASE, MITOCHONDRIAL"/>
    <property type="match status" value="1"/>
</dbReference>
<gene>
    <name evidence="5" type="ORF">UREG_00609</name>
</gene>
<organism evidence="5 6">
    <name type="scientific">Uncinocarpus reesii (strain UAMH 1704)</name>
    <dbReference type="NCBI Taxonomy" id="336963"/>
    <lineage>
        <taxon>Eukaryota</taxon>
        <taxon>Fungi</taxon>
        <taxon>Dikarya</taxon>
        <taxon>Ascomycota</taxon>
        <taxon>Pezizomycotina</taxon>
        <taxon>Eurotiomycetes</taxon>
        <taxon>Eurotiomycetidae</taxon>
        <taxon>Onygenales</taxon>
        <taxon>Onygenaceae</taxon>
        <taxon>Uncinocarpus</taxon>
    </lineage>
</organism>
<dbReference type="PROSITE" id="PS51620">
    <property type="entry name" value="SAM_TRM61"/>
    <property type="match status" value="1"/>
</dbReference>
<dbReference type="GO" id="GO:0005739">
    <property type="term" value="C:mitochondrion"/>
    <property type="evidence" value="ECO:0007669"/>
    <property type="project" value="TreeGrafter"/>
</dbReference>
<dbReference type="Proteomes" id="UP000002058">
    <property type="component" value="Unassembled WGS sequence"/>
</dbReference>
<dbReference type="Gene3D" id="3.40.50.150">
    <property type="entry name" value="Vaccinia Virus protein VP39"/>
    <property type="match status" value="1"/>
</dbReference>
<feature type="region of interest" description="Disordered" evidence="4">
    <location>
        <begin position="140"/>
        <end position="171"/>
    </location>
</feature>
<dbReference type="VEuPathDB" id="FungiDB:UREG_00609"/>
<keyword evidence="6" id="KW-1185">Reference proteome</keyword>
<dbReference type="SUPFAM" id="SSF53335">
    <property type="entry name" value="S-adenosyl-L-methionine-dependent methyltransferases"/>
    <property type="match status" value="1"/>
</dbReference>
<reference evidence="6" key="1">
    <citation type="journal article" date="2009" name="Genome Res.">
        <title>Comparative genomic analyses of the human fungal pathogens Coccidioides and their relatives.</title>
        <authorList>
            <person name="Sharpton T.J."/>
            <person name="Stajich J.E."/>
            <person name="Rounsley S.D."/>
            <person name="Gardner M.J."/>
            <person name="Wortman J.R."/>
            <person name="Jordar V.S."/>
            <person name="Maiti R."/>
            <person name="Kodira C.D."/>
            <person name="Neafsey D.E."/>
            <person name="Zeng Q."/>
            <person name="Hung C.-Y."/>
            <person name="McMahan C."/>
            <person name="Muszewska A."/>
            <person name="Grynberg M."/>
            <person name="Mandel M.A."/>
            <person name="Kellner E.M."/>
            <person name="Barker B.M."/>
            <person name="Galgiani J.N."/>
            <person name="Orbach M.J."/>
            <person name="Kirkland T.N."/>
            <person name="Cole G.T."/>
            <person name="Henn M.R."/>
            <person name="Birren B.W."/>
            <person name="Taylor J.W."/>
        </authorList>
    </citation>
    <scope>NUCLEOTIDE SEQUENCE [LARGE SCALE GENOMIC DNA]</scope>
    <source>
        <strain evidence="6">UAMH 1704</strain>
    </source>
</reference>
<dbReference type="RefSeq" id="XP_002541095.1">
    <property type="nucleotide sequence ID" value="XM_002541049.1"/>
</dbReference>
<proteinExistence type="predicted"/>
<dbReference type="eggNOG" id="KOG2915">
    <property type="taxonomic scope" value="Eukaryota"/>
</dbReference>
<evidence type="ECO:0000256" key="1">
    <source>
        <dbReference type="ARBA" id="ARBA00012796"/>
    </source>
</evidence>
<dbReference type="KEGG" id="ure:UREG_00609"/>
<dbReference type="AlphaFoldDB" id="C4JKR3"/>
<dbReference type="HOGENOM" id="CLU_029873_1_0_1"/>
<feature type="compositionally biased region" description="Acidic residues" evidence="4">
    <location>
        <begin position="340"/>
        <end position="350"/>
    </location>
</feature>
<evidence type="ECO:0000256" key="3">
    <source>
        <dbReference type="ARBA" id="ARBA00033309"/>
    </source>
</evidence>
<dbReference type="PANTHER" id="PTHR12133">
    <property type="entry name" value="TRNA (ADENINE(58)-N(1))-METHYLTRANSFERASE"/>
    <property type="match status" value="1"/>
</dbReference>
<name>C4JKR3_UNCRE</name>
<evidence type="ECO:0000256" key="4">
    <source>
        <dbReference type="SAM" id="MobiDB-lite"/>
    </source>
</evidence>
<feature type="region of interest" description="Disordered" evidence="4">
    <location>
        <begin position="330"/>
        <end position="350"/>
    </location>
</feature>
<dbReference type="OrthoDB" id="5585464at2759"/>
<dbReference type="GO" id="GO:0031515">
    <property type="term" value="C:tRNA (m1A) methyltransferase complex"/>
    <property type="evidence" value="ECO:0007669"/>
    <property type="project" value="InterPro"/>
</dbReference>
<dbReference type="STRING" id="336963.C4JKR3"/>
<evidence type="ECO:0000313" key="6">
    <source>
        <dbReference type="Proteomes" id="UP000002058"/>
    </source>
</evidence>
<protein>
    <recommendedName>
        <fullName evidence="2">tRNA (adenine(58)-N(1))-methyltransferase catalytic subunit TRM61</fullName>
        <ecNumber evidence="1">2.1.1.220</ecNumber>
    </recommendedName>
    <alternativeName>
        <fullName evidence="3">tRNA(m1A58)-methyltransferase subunit TRM61</fullName>
    </alternativeName>
</protein>
<accession>C4JKR3</accession>
<dbReference type="InterPro" id="IPR029063">
    <property type="entry name" value="SAM-dependent_MTases_sf"/>
</dbReference>
<dbReference type="EC" id="2.1.1.220" evidence="1"/>
<dbReference type="InParanoid" id="C4JKR3"/>
<dbReference type="GO" id="GO:0030488">
    <property type="term" value="P:tRNA methylation"/>
    <property type="evidence" value="ECO:0007669"/>
    <property type="project" value="InterPro"/>
</dbReference>
<sequence>MSKFLAHLRRFFRPLGAPISHGGAINTNFSRFQEGDTVLINGKHPILTKPLGKNKRTGVSRGSLEHNDIIGKRPRDIVQAQKGTRIYPADANLIVNLLDIHAPNASGQEEPNEPLEILEAGTGHGSLTLHLSRAINGANTCPPPIPSRSQQKVIPEVSTGDETGTSKSKEQEVWDAWRANRQAIIHTVEISSKHSSHAEKIVRGFRRGMYAGNVDFYVGSVENWIEDQTRRRGKGLFSQKAKPFLSHAILDMPSAHLRIPHVTPILKVDGALAVFMPNVTQIGDCVKLIKDQRLPLVLEKAVELGIGISSGRTWDIRLVSRRPSAIKNKDLNQATRTGNEETEDISEDESQSITTNVAAEEPQAGDSVLVCRPKVGERIVGGGFVGLWRRIRED</sequence>
<evidence type="ECO:0000313" key="5">
    <source>
        <dbReference type="EMBL" id="EEP75762.1"/>
    </source>
</evidence>
<evidence type="ECO:0000256" key="2">
    <source>
        <dbReference type="ARBA" id="ARBA00015963"/>
    </source>
</evidence>
<dbReference type="EMBL" id="CH476615">
    <property type="protein sequence ID" value="EEP75762.1"/>
    <property type="molecule type" value="Genomic_DNA"/>
</dbReference>
<dbReference type="Gene3D" id="3.10.330.20">
    <property type="match status" value="1"/>
</dbReference>
<dbReference type="OMA" id="FYVGHVE"/>